<accession>A0ACC0YBP1</accession>
<name>A0ACC0YBP1_9ROSI</name>
<keyword evidence="2" id="KW-1185">Reference proteome</keyword>
<evidence type="ECO:0000313" key="1">
    <source>
        <dbReference type="EMBL" id="KAJ0031910.1"/>
    </source>
</evidence>
<proteinExistence type="predicted"/>
<reference evidence="2" key="1">
    <citation type="journal article" date="2023" name="G3 (Bethesda)">
        <title>Genome assembly and association tests identify interacting loci associated with vigor, precocity, and sex in interspecific pistachio rootstocks.</title>
        <authorList>
            <person name="Palmer W."/>
            <person name="Jacygrad E."/>
            <person name="Sagayaradj S."/>
            <person name="Cavanaugh K."/>
            <person name="Han R."/>
            <person name="Bertier L."/>
            <person name="Beede B."/>
            <person name="Kafkas S."/>
            <person name="Golino D."/>
            <person name="Preece J."/>
            <person name="Michelmore R."/>
        </authorList>
    </citation>
    <scope>NUCLEOTIDE SEQUENCE [LARGE SCALE GENOMIC DNA]</scope>
</reference>
<protein>
    <submittedName>
        <fullName evidence="1">Uncharacterized protein</fullName>
    </submittedName>
</protein>
<gene>
    <name evidence="1" type="ORF">Pint_13976</name>
</gene>
<dbReference type="EMBL" id="CM047743">
    <property type="protein sequence ID" value="KAJ0031910.1"/>
    <property type="molecule type" value="Genomic_DNA"/>
</dbReference>
<evidence type="ECO:0000313" key="2">
    <source>
        <dbReference type="Proteomes" id="UP001163603"/>
    </source>
</evidence>
<dbReference type="Proteomes" id="UP001163603">
    <property type="component" value="Chromosome 8"/>
</dbReference>
<comment type="caution">
    <text evidence="1">The sequence shown here is derived from an EMBL/GenBank/DDBJ whole genome shotgun (WGS) entry which is preliminary data.</text>
</comment>
<sequence>MDNIGKESPNDLEAGPSFSDDDKNPFNITRTKDATIERLRRWRQAALVLNASRRFRYTLDLKKEEEKKESLRKIRAHVEAIRAAYRFKGVLQGNGQSQQFSLVPSGDFPIGQEQLTSLTSDHNISALQQCGGASPPSLVKGLSDLLKTNLEKGINGDDADLLKRKNVFGSNTYPQKKGRSFWMFLWEAWQDLTLIILMVAAVASLALGIKTEGIKEGWYDGGSIAFAVILVIVVTAISDYRQSLQFQNLNEEKRNIHLEVFRGGRRTEVSIYDIVVGDVVPLNIGDQVPADGVVISGHSLSIDESSMTGESKIVHKDSKDPFLMSGCKVADGNGVMLVTSVGTNTEWGMLMASISEDTGEETPLQVRLNGVATFIGMVGLTVAFIVLVVLLARYFTGHTKSADGRVQFTAGRTSVSDAVDGAIKILTIAVTIVVVAVPEGLPLAVTLTLAYSMRKMMADKALVRRLSACETMGSATTICSDKTGTLTLNQMTVVDAYVGGEQIDSPDSNQLSPMLTSLLIEGIAQNTTGSIYVPAGDADVEVSGSPTEKAILYWGIKLGMNFEAVRSESSVIHVFPFNSEKKRGGVALQLVT</sequence>
<organism evidence="1 2">
    <name type="scientific">Pistacia integerrima</name>
    <dbReference type="NCBI Taxonomy" id="434235"/>
    <lineage>
        <taxon>Eukaryota</taxon>
        <taxon>Viridiplantae</taxon>
        <taxon>Streptophyta</taxon>
        <taxon>Embryophyta</taxon>
        <taxon>Tracheophyta</taxon>
        <taxon>Spermatophyta</taxon>
        <taxon>Magnoliopsida</taxon>
        <taxon>eudicotyledons</taxon>
        <taxon>Gunneridae</taxon>
        <taxon>Pentapetalae</taxon>
        <taxon>rosids</taxon>
        <taxon>malvids</taxon>
        <taxon>Sapindales</taxon>
        <taxon>Anacardiaceae</taxon>
        <taxon>Pistacia</taxon>
    </lineage>
</organism>